<comment type="caution">
    <text evidence="2">The sequence shown here is derived from an EMBL/GenBank/DDBJ whole genome shotgun (WGS) entry which is preliminary data.</text>
</comment>
<gene>
    <name evidence="2" type="ORF">Cme02nite_55630</name>
</gene>
<dbReference type="Proteomes" id="UP000660339">
    <property type="component" value="Unassembled WGS sequence"/>
</dbReference>
<keyword evidence="3" id="KW-1185">Reference proteome</keyword>
<dbReference type="EMBL" id="BONJ01000030">
    <property type="protein sequence ID" value="GIG17231.1"/>
    <property type="molecule type" value="Genomic_DNA"/>
</dbReference>
<proteinExistence type="predicted"/>
<dbReference type="AlphaFoldDB" id="A0A8J3PJA8"/>
<sequence>MSQLRKGHVVTIEAARQVTVMAEALKRDFADLIDISDFTHPDLGERRRKFLTRALGALVVRDYVGCDARAAADFVVDGGQDFGIDALAISEGAPRLWLIQTKWSDKGEAKLGELEVMTMVDGLRKIDQFDFARFNPRFQQHAERVKTVLSDRRARITLVLALMRKDELHENVTQRLEDVRREFNAYGEHLDVKVLYGRDLWEMMRRSSQPDPIDLALIMDRWFQLETPMRAIVGVVSAAEVADWHTTHGDRLFSKNIRESLGLTHVNAGLVRTLTEDPHDFWYYNNGITVLCDDLDVKLRSKGLPSGPVDLKITGASVVNGAQTVAAVARAVNQEETAGYAFVNVRIIETSDTAVGSQITKATNTQNHVERRDFVALDPIQAQIKDEFAAALGLTYSIRRSELEPPAESGCSVRVAAVALASAHPSAELAVRARVAEDLLWEDGPKGAYRLLFGSKPSAIQIWRSVQLLRSVLESLHAGQASREGRAAAVAEHGNLLVAHLVFQRIGRDGVDDPDFDWNDVLGQVPGLVDVALQWLIHAVDEIIGANKLIGATFSNPERVRSLVQFALQKLDEGASVPELPDSYRVLPKQRTRRASSVQILVDARMIKDGTTLKFGADTAPERAALADWLSADPRRETATWVNDRTKPLLWAVDAKRYSPSGLVMRMWALAEWAEASVAVQGTKRWSVPGEGTLVEMAEAVLRAGELPLAGEELL</sequence>
<reference evidence="2" key="1">
    <citation type="submission" date="2021-01" db="EMBL/GenBank/DDBJ databases">
        <title>Whole genome shotgun sequence of Catellatospora methionotrophica NBRC 14553.</title>
        <authorList>
            <person name="Komaki H."/>
            <person name="Tamura T."/>
        </authorList>
    </citation>
    <scope>NUCLEOTIDE SEQUENCE</scope>
    <source>
        <strain evidence="2">NBRC 14553</strain>
    </source>
</reference>
<feature type="domain" description="Abortive phage infection protein C-terminal" evidence="1">
    <location>
        <begin position="253"/>
        <end position="407"/>
    </location>
</feature>
<evidence type="ECO:0000259" key="1">
    <source>
        <dbReference type="Pfam" id="PF10592"/>
    </source>
</evidence>
<protein>
    <recommendedName>
        <fullName evidence="1">Abortive phage infection protein C-terminal domain-containing protein</fullName>
    </recommendedName>
</protein>
<dbReference type="Pfam" id="PF10592">
    <property type="entry name" value="AIPR"/>
    <property type="match status" value="1"/>
</dbReference>
<dbReference type="InterPro" id="IPR018891">
    <property type="entry name" value="AIPR_C"/>
</dbReference>
<name>A0A8J3PJA8_9ACTN</name>
<evidence type="ECO:0000313" key="3">
    <source>
        <dbReference type="Proteomes" id="UP000660339"/>
    </source>
</evidence>
<organism evidence="2 3">
    <name type="scientific">Catellatospora methionotrophica</name>
    <dbReference type="NCBI Taxonomy" id="121620"/>
    <lineage>
        <taxon>Bacteria</taxon>
        <taxon>Bacillati</taxon>
        <taxon>Actinomycetota</taxon>
        <taxon>Actinomycetes</taxon>
        <taxon>Micromonosporales</taxon>
        <taxon>Micromonosporaceae</taxon>
        <taxon>Catellatospora</taxon>
    </lineage>
</organism>
<evidence type="ECO:0000313" key="2">
    <source>
        <dbReference type="EMBL" id="GIG17231.1"/>
    </source>
</evidence>
<accession>A0A8J3PJA8</accession>